<reference evidence="6 7" key="1">
    <citation type="submission" date="2019-02" db="EMBL/GenBank/DDBJ databases">
        <title>Deep-cultivation of Planctomycetes and their phenomic and genomic characterization uncovers novel biology.</title>
        <authorList>
            <person name="Wiegand S."/>
            <person name="Jogler M."/>
            <person name="Boedeker C."/>
            <person name="Pinto D."/>
            <person name="Vollmers J."/>
            <person name="Rivas-Marin E."/>
            <person name="Kohn T."/>
            <person name="Peeters S.H."/>
            <person name="Heuer A."/>
            <person name="Rast P."/>
            <person name="Oberbeckmann S."/>
            <person name="Bunk B."/>
            <person name="Jeske O."/>
            <person name="Meyerdierks A."/>
            <person name="Storesund J.E."/>
            <person name="Kallscheuer N."/>
            <person name="Luecker S."/>
            <person name="Lage O.M."/>
            <person name="Pohl T."/>
            <person name="Merkel B.J."/>
            <person name="Hornburger P."/>
            <person name="Mueller R.-W."/>
            <person name="Bruemmer F."/>
            <person name="Labrenz M."/>
            <person name="Spormann A.M."/>
            <person name="Op den Camp H."/>
            <person name="Overmann J."/>
            <person name="Amann R."/>
            <person name="Jetten M.S.M."/>
            <person name="Mascher T."/>
            <person name="Medema M.H."/>
            <person name="Devos D.P."/>
            <person name="Kaster A.-K."/>
            <person name="Ovreas L."/>
            <person name="Rohde M."/>
            <person name="Galperin M.Y."/>
            <person name="Jogler C."/>
        </authorList>
    </citation>
    <scope>NUCLEOTIDE SEQUENCE [LARGE SCALE GENOMIC DNA]</scope>
    <source>
        <strain evidence="6 7">ETA_A1</strain>
    </source>
</reference>
<dbReference type="InterPro" id="IPR000595">
    <property type="entry name" value="cNMP-bd_dom"/>
</dbReference>
<evidence type="ECO:0008006" key="8">
    <source>
        <dbReference type="Google" id="ProtNLM"/>
    </source>
</evidence>
<dbReference type="SUPFAM" id="SSF46785">
    <property type="entry name" value="Winged helix' DNA-binding domain"/>
    <property type="match status" value="1"/>
</dbReference>
<proteinExistence type="predicted"/>
<feature type="domain" description="Cyclic nucleotide-binding" evidence="4">
    <location>
        <begin position="14"/>
        <end position="134"/>
    </location>
</feature>
<keyword evidence="3" id="KW-0804">Transcription</keyword>
<dbReference type="KEGG" id="uli:ETAA1_20420"/>
<dbReference type="PROSITE" id="PS50042">
    <property type="entry name" value="CNMP_BINDING_3"/>
    <property type="match status" value="1"/>
</dbReference>
<keyword evidence="1" id="KW-0805">Transcription regulation</keyword>
<dbReference type="Proteomes" id="UP000319576">
    <property type="component" value="Chromosome"/>
</dbReference>
<dbReference type="InterPro" id="IPR050397">
    <property type="entry name" value="Env_Response_Regulators"/>
</dbReference>
<dbReference type="InterPro" id="IPR018490">
    <property type="entry name" value="cNMP-bd_dom_sf"/>
</dbReference>
<dbReference type="PANTHER" id="PTHR24567:SF74">
    <property type="entry name" value="HTH-TYPE TRANSCRIPTIONAL REGULATOR ARCR"/>
    <property type="match status" value="1"/>
</dbReference>
<keyword evidence="2" id="KW-0238">DNA-binding</keyword>
<dbReference type="Pfam" id="PF13545">
    <property type="entry name" value="HTH_Crp_2"/>
    <property type="match status" value="1"/>
</dbReference>
<sequence length="237" mass="26010">MPRPAARRHTGNHLLDRLPAAEQAPLLDAATSVTFAPREEVDGLRWEDQPVYFPTSGVYSLLLPMKAENPVEVGVVDSEGMLGIPVVLGMAENPVRAVAQSAGSCLRVPAETFLRVLRADGTVLDALVRRFLAVSWQTANQTIACNLRHNVRERTARWLLSVHDRTGSDEFVVTQEVLSGMIGASRQKVTVVAGELQAAGTIAYQRGKVRVRDRKALEAASCECYRVLRKAYDFLTS</sequence>
<dbReference type="InterPro" id="IPR012318">
    <property type="entry name" value="HTH_CRP"/>
</dbReference>
<dbReference type="SUPFAM" id="SSF51206">
    <property type="entry name" value="cAMP-binding domain-like"/>
    <property type="match status" value="1"/>
</dbReference>
<dbReference type="GO" id="GO:0003677">
    <property type="term" value="F:DNA binding"/>
    <property type="evidence" value="ECO:0007669"/>
    <property type="project" value="UniProtKB-KW"/>
</dbReference>
<evidence type="ECO:0000256" key="2">
    <source>
        <dbReference type="ARBA" id="ARBA00023125"/>
    </source>
</evidence>
<evidence type="ECO:0000256" key="1">
    <source>
        <dbReference type="ARBA" id="ARBA00023015"/>
    </source>
</evidence>
<gene>
    <name evidence="6" type="ORF">ETAA1_20420</name>
</gene>
<accession>A0A517XRH2</accession>
<organism evidence="6 7">
    <name type="scientific">Urbifossiella limnaea</name>
    <dbReference type="NCBI Taxonomy" id="2528023"/>
    <lineage>
        <taxon>Bacteria</taxon>
        <taxon>Pseudomonadati</taxon>
        <taxon>Planctomycetota</taxon>
        <taxon>Planctomycetia</taxon>
        <taxon>Gemmatales</taxon>
        <taxon>Gemmataceae</taxon>
        <taxon>Urbifossiella</taxon>
    </lineage>
</organism>
<keyword evidence="7" id="KW-1185">Reference proteome</keyword>
<dbReference type="Gene3D" id="2.60.120.10">
    <property type="entry name" value="Jelly Rolls"/>
    <property type="match status" value="1"/>
</dbReference>
<protein>
    <recommendedName>
        <fullName evidence="8">Crp/Fnr family transcriptional regulator</fullName>
    </recommendedName>
</protein>
<dbReference type="GO" id="GO:0003700">
    <property type="term" value="F:DNA-binding transcription factor activity"/>
    <property type="evidence" value="ECO:0007669"/>
    <property type="project" value="TreeGrafter"/>
</dbReference>
<evidence type="ECO:0000313" key="6">
    <source>
        <dbReference type="EMBL" id="QDU20099.1"/>
    </source>
</evidence>
<dbReference type="Gene3D" id="1.10.10.10">
    <property type="entry name" value="Winged helix-like DNA-binding domain superfamily/Winged helix DNA-binding domain"/>
    <property type="match status" value="1"/>
</dbReference>
<evidence type="ECO:0000256" key="3">
    <source>
        <dbReference type="ARBA" id="ARBA00023163"/>
    </source>
</evidence>
<name>A0A517XRH2_9BACT</name>
<dbReference type="PANTHER" id="PTHR24567">
    <property type="entry name" value="CRP FAMILY TRANSCRIPTIONAL REGULATORY PROTEIN"/>
    <property type="match status" value="1"/>
</dbReference>
<dbReference type="InterPro" id="IPR036390">
    <property type="entry name" value="WH_DNA-bd_sf"/>
</dbReference>
<evidence type="ECO:0000259" key="5">
    <source>
        <dbReference type="PROSITE" id="PS51063"/>
    </source>
</evidence>
<dbReference type="EMBL" id="CP036273">
    <property type="protein sequence ID" value="QDU20099.1"/>
    <property type="molecule type" value="Genomic_DNA"/>
</dbReference>
<dbReference type="InterPro" id="IPR036388">
    <property type="entry name" value="WH-like_DNA-bd_sf"/>
</dbReference>
<evidence type="ECO:0000259" key="4">
    <source>
        <dbReference type="PROSITE" id="PS50042"/>
    </source>
</evidence>
<dbReference type="AlphaFoldDB" id="A0A517XRH2"/>
<feature type="domain" description="HTH crp-type" evidence="5">
    <location>
        <begin position="149"/>
        <end position="215"/>
    </location>
</feature>
<dbReference type="PROSITE" id="PS51063">
    <property type="entry name" value="HTH_CRP_2"/>
    <property type="match status" value="1"/>
</dbReference>
<dbReference type="RefSeq" id="WP_145237088.1">
    <property type="nucleotide sequence ID" value="NZ_CP036273.1"/>
</dbReference>
<evidence type="ECO:0000313" key="7">
    <source>
        <dbReference type="Proteomes" id="UP000319576"/>
    </source>
</evidence>
<dbReference type="GO" id="GO:0005829">
    <property type="term" value="C:cytosol"/>
    <property type="evidence" value="ECO:0007669"/>
    <property type="project" value="TreeGrafter"/>
</dbReference>
<dbReference type="CDD" id="cd00038">
    <property type="entry name" value="CAP_ED"/>
    <property type="match status" value="1"/>
</dbReference>
<dbReference type="InterPro" id="IPR014710">
    <property type="entry name" value="RmlC-like_jellyroll"/>
</dbReference>
<dbReference type="OrthoDB" id="272447at2"/>